<evidence type="ECO:0000313" key="2">
    <source>
        <dbReference type="EMBL" id="KAF2122614.1"/>
    </source>
</evidence>
<evidence type="ECO:0000313" key="3">
    <source>
        <dbReference type="Proteomes" id="UP000799770"/>
    </source>
</evidence>
<dbReference type="Proteomes" id="UP000799770">
    <property type="component" value="Unassembled WGS sequence"/>
</dbReference>
<keyword evidence="3" id="KW-1185">Reference proteome</keyword>
<reference evidence="2" key="1">
    <citation type="journal article" date="2020" name="Stud. Mycol.">
        <title>101 Dothideomycetes genomes: a test case for predicting lifestyles and emergence of pathogens.</title>
        <authorList>
            <person name="Haridas S."/>
            <person name="Albert R."/>
            <person name="Binder M."/>
            <person name="Bloem J."/>
            <person name="Labutti K."/>
            <person name="Salamov A."/>
            <person name="Andreopoulos B."/>
            <person name="Baker S."/>
            <person name="Barry K."/>
            <person name="Bills G."/>
            <person name="Bluhm B."/>
            <person name="Cannon C."/>
            <person name="Castanera R."/>
            <person name="Culley D."/>
            <person name="Daum C."/>
            <person name="Ezra D."/>
            <person name="Gonzalez J."/>
            <person name="Henrissat B."/>
            <person name="Kuo A."/>
            <person name="Liang C."/>
            <person name="Lipzen A."/>
            <person name="Lutzoni F."/>
            <person name="Magnuson J."/>
            <person name="Mondo S."/>
            <person name="Nolan M."/>
            <person name="Ohm R."/>
            <person name="Pangilinan J."/>
            <person name="Park H.-J."/>
            <person name="Ramirez L."/>
            <person name="Alfaro M."/>
            <person name="Sun H."/>
            <person name="Tritt A."/>
            <person name="Yoshinaga Y."/>
            <person name="Zwiers L.-H."/>
            <person name="Turgeon B."/>
            <person name="Goodwin S."/>
            <person name="Spatafora J."/>
            <person name="Crous P."/>
            <person name="Grigoriev I."/>
        </authorList>
    </citation>
    <scope>NUCLEOTIDE SEQUENCE</scope>
    <source>
        <strain evidence="2">CBS 627.86</strain>
    </source>
</reference>
<protein>
    <submittedName>
        <fullName evidence="2">Uncharacterized protein</fullName>
    </submittedName>
</protein>
<accession>A0A6A5ZUF3</accession>
<dbReference type="EMBL" id="ML977310">
    <property type="protein sequence ID" value="KAF2122614.1"/>
    <property type="molecule type" value="Genomic_DNA"/>
</dbReference>
<proteinExistence type="predicted"/>
<evidence type="ECO:0000256" key="1">
    <source>
        <dbReference type="SAM" id="MobiDB-lite"/>
    </source>
</evidence>
<gene>
    <name evidence="2" type="ORF">BDV96DRAFT_3182</name>
</gene>
<name>A0A6A5ZUF3_9PLEO</name>
<organism evidence="2 3">
    <name type="scientific">Lophiotrema nucula</name>
    <dbReference type="NCBI Taxonomy" id="690887"/>
    <lineage>
        <taxon>Eukaryota</taxon>
        <taxon>Fungi</taxon>
        <taxon>Dikarya</taxon>
        <taxon>Ascomycota</taxon>
        <taxon>Pezizomycotina</taxon>
        <taxon>Dothideomycetes</taxon>
        <taxon>Pleosporomycetidae</taxon>
        <taxon>Pleosporales</taxon>
        <taxon>Lophiotremataceae</taxon>
        <taxon>Lophiotrema</taxon>
    </lineage>
</organism>
<sequence>MRRDLGLAADENDGVGAQNGRGLPRSCIARTKAAAICAQSSVALEFGEIAFPAASCCTRSPAERRASSVERRASSVDTTTMARGQWARGSLWHPLPAGYHVAACPPIDTAPRESVERWSTAPRKLLSKASSSSLTGPAIWGMGHYCSASALRRIPPIAFPFALGRQRPQTSIACTSQGPDSRPPALDISTSPSAGARCPRRPHSC</sequence>
<feature type="region of interest" description="Disordered" evidence="1">
    <location>
        <begin position="171"/>
        <end position="205"/>
    </location>
</feature>
<dbReference type="AlphaFoldDB" id="A0A6A5ZUF3"/>